<name>X0QII7_9LACO</name>
<dbReference type="eggNOG" id="COG1309">
    <property type="taxonomic scope" value="Bacteria"/>
</dbReference>
<dbReference type="OrthoDB" id="9810250at2"/>
<accession>X0QII7</accession>
<evidence type="ECO:0000313" key="2">
    <source>
        <dbReference type="Proteomes" id="UP000051236"/>
    </source>
</evidence>
<keyword evidence="2" id="KW-1185">Reference proteome</keyword>
<sequence>MKYDLNQKITRGAQRTLSAFTQSMFTLLAKESFEKIKVNELCELSNFPRATFYNYFQDKYDLLNYCWHVLADQIDVAELTSLNHEEIPIQFFDRAYDLLSENKVIFDQIMAHNDVDGTLINSFSSYMKTVTRDYLTQYFKQTASNLPIELLVNHFSNTILMLIEWIFLTNHPVTKEQGHQYLRALLGNL</sequence>
<dbReference type="SUPFAM" id="SSF46689">
    <property type="entry name" value="Homeodomain-like"/>
    <property type="match status" value="1"/>
</dbReference>
<comment type="caution">
    <text evidence="1">The sequence shown here is derived from an EMBL/GenBank/DDBJ whole genome shotgun (WGS) entry which is preliminary data.</text>
</comment>
<protein>
    <submittedName>
        <fullName evidence="1">Regulatory protein TetR</fullName>
    </submittedName>
</protein>
<organism evidence="1 2">
    <name type="scientific">Agrilactobacillus composti DSM 18527 = JCM 14202</name>
    <dbReference type="NCBI Taxonomy" id="1423734"/>
    <lineage>
        <taxon>Bacteria</taxon>
        <taxon>Bacillati</taxon>
        <taxon>Bacillota</taxon>
        <taxon>Bacilli</taxon>
        <taxon>Lactobacillales</taxon>
        <taxon>Lactobacillaceae</taxon>
        <taxon>Agrilactobacillus</taxon>
    </lineage>
</organism>
<dbReference type="InterPro" id="IPR009057">
    <property type="entry name" value="Homeodomain-like_sf"/>
</dbReference>
<dbReference type="InterPro" id="IPR050624">
    <property type="entry name" value="HTH-type_Tx_Regulator"/>
</dbReference>
<dbReference type="AlphaFoldDB" id="X0QII7"/>
<reference evidence="1 2" key="1">
    <citation type="journal article" date="2015" name="Genome Announc.">
        <title>Expanding the biotechnology potential of lactobacilli through comparative genomics of 213 strains and associated genera.</title>
        <authorList>
            <person name="Sun Z."/>
            <person name="Harris H.M."/>
            <person name="McCann A."/>
            <person name="Guo C."/>
            <person name="Argimon S."/>
            <person name="Zhang W."/>
            <person name="Yang X."/>
            <person name="Jeffery I.B."/>
            <person name="Cooney J.C."/>
            <person name="Kagawa T.F."/>
            <person name="Liu W."/>
            <person name="Song Y."/>
            <person name="Salvetti E."/>
            <person name="Wrobel A."/>
            <person name="Rasinkangas P."/>
            <person name="Parkhill J."/>
            <person name="Rea M.C."/>
            <person name="O'Sullivan O."/>
            <person name="Ritari J."/>
            <person name="Douillard F.P."/>
            <person name="Paul Ross R."/>
            <person name="Yang R."/>
            <person name="Briner A.E."/>
            <person name="Felis G.E."/>
            <person name="de Vos W.M."/>
            <person name="Barrangou R."/>
            <person name="Klaenhammer T.R."/>
            <person name="Caufield P.W."/>
            <person name="Cui Y."/>
            <person name="Zhang H."/>
            <person name="O'Toole P.W."/>
        </authorList>
    </citation>
    <scope>NUCLEOTIDE SEQUENCE [LARGE SCALE GENOMIC DNA]</scope>
    <source>
        <strain evidence="1 2">DSM 18527</strain>
    </source>
</reference>
<dbReference type="Proteomes" id="UP000051236">
    <property type="component" value="Unassembled WGS sequence"/>
</dbReference>
<dbReference type="PATRIC" id="fig|1423734.3.peg.1667"/>
<evidence type="ECO:0000313" key="1">
    <source>
        <dbReference type="EMBL" id="KRM30514.1"/>
    </source>
</evidence>
<dbReference type="STRING" id="1423734.FC83_GL001648"/>
<dbReference type="PANTHER" id="PTHR43479:SF7">
    <property type="entry name" value="TETR-FAMILY TRANSCRIPTIONAL REGULATOR"/>
    <property type="match status" value="1"/>
</dbReference>
<gene>
    <name evidence="1" type="ORF">FC83_GL001648</name>
</gene>
<dbReference type="Gene3D" id="1.10.357.10">
    <property type="entry name" value="Tetracycline Repressor, domain 2"/>
    <property type="match status" value="1"/>
</dbReference>
<dbReference type="PANTHER" id="PTHR43479">
    <property type="entry name" value="ACREF/ENVCD OPERON REPRESSOR-RELATED"/>
    <property type="match status" value="1"/>
</dbReference>
<proteinExistence type="predicted"/>
<dbReference type="RefSeq" id="WP_035450723.1">
    <property type="nucleotide sequence ID" value="NZ_AZGA01000088.1"/>
</dbReference>
<dbReference type="EMBL" id="AZGA01000088">
    <property type="protein sequence ID" value="KRM30514.1"/>
    <property type="molecule type" value="Genomic_DNA"/>
</dbReference>